<dbReference type="RefSeq" id="WP_150258767.1">
    <property type="nucleotide sequence ID" value="NZ_CP029189.1"/>
</dbReference>
<evidence type="ECO:0000259" key="2">
    <source>
        <dbReference type="Pfam" id="PF26526"/>
    </source>
</evidence>
<dbReference type="EMBL" id="CP029189">
    <property type="protein sequence ID" value="QES56122.1"/>
    <property type="molecule type" value="Genomic_DNA"/>
</dbReference>
<dbReference type="Pfam" id="PF26526">
    <property type="entry name" value="DUF8175"/>
    <property type="match status" value="1"/>
</dbReference>
<accession>A0A5P2DLX8</accession>
<reference evidence="3 4" key="1">
    <citation type="submission" date="2018-05" db="EMBL/GenBank/DDBJ databases">
        <title>Streptomyces venezuelae.</title>
        <authorList>
            <person name="Kim W."/>
            <person name="Lee N."/>
            <person name="Cho B.-K."/>
        </authorList>
    </citation>
    <scope>NUCLEOTIDE SEQUENCE [LARGE SCALE GENOMIC DNA]</scope>
    <source>
        <strain evidence="3 4">ATCC 21018</strain>
    </source>
</reference>
<proteinExistence type="predicted"/>
<feature type="region of interest" description="Disordered" evidence="1">
    <location>
        <begin position="165"/>
        <end position="192"/>
    </location>
</feature>
<evidence type="ECO:0000256" key="1">
    <source>
        <dbReference type="SAM" id="MobiDB-lite"/>
    </source>
</evidence>
<dbReference type="InterPro" id="IPR058488">
    <property type="entry name" value="DUF8175"/>
</dbReference>
<feature type="compositionally biased region" description="Basic and acidic residues" evidence="1">
    <location>
        <begin position="175"/>
        <end position="188"/>
    </location>
</feature>
<dbReference type="Proteomes" id="UP000324101">
    <property type="component" value="Chromosome"/>
</dbReference>
<feature type="compositionally biased region" description="Low complexity" evidence="1">
    <location>
        <begin position="55"/>
        <end position="79"/>
    </location>
</feature>
<dbReference type="AlphaFoldDB" id="A0A5P2DLX8"/>
<evidence type="ECO:0000313" key="4">
    <source>
        <dbReference type="Proteomes" id="UP000324101"/>
    </source>
</evidence>
<dbReference type="OrthoDB" id="4428031at2"/>
<gene>
    <name evidence="3" type="ORF">DEJ51_19780</name>
</gene>
<evidence type="ECO:0000313" key="3">
    <source>
        <dbReference type="EMBL" id="QES56122.1"/>
    </source>
</evidence>
<feature type="compositionally biased region" description="Basic and acidic residues" evidence="1">
    <location>
        <begin position="41"/>
        <end position="52"/>
    </location>
</feature>
<name>A0A5P2DLX8_STRVZ</name>
<sequence length="269" mass="27977">MLSKVRASDGMTAQSTRHRRGPLAPAAFLLSMLLVGGCAQHTDDDRTGDDGQARPSAPAATGSGTGTASAAAEQTQQPSGTSAGRPAGCSTDDTDQAVPTRSPADLRWMTYRTDLLPASPTAGPLKVEGPVWSCFARTPLGGVLAIHAIWAKMGGSDWKAVTEKQMARGPGRDQLVAKRSELPDDDKTGAPGSDGTYLGFRFLTASKDQVTAMILMRLPDGRYAAGTASAVWEDGDWKLRPTLTGSISESITPVGGTDGFVLWGAGKSS</sequence>
<organism evidence="3 4">
    <name type="scientific">Streptomyces venezuelae</name>
    <dbReference type="NCBI Taxonomy" id="54571"/>
    <lineage>
        <taxon>Bacteria</taxon>
        <taxon>Bacillati</taxon>
        <taxon>Actinomycetota</taxon>
        <taxon>Actinomycetes</taxon>
        <taxon>Kitasatosporales</taxon>
        <taxon>Streptomycetaceae</taxon>
        <taxon>Streptomyces</taxon>
    </lineage>
</organism>
<feature type="region of interest" description="Disordered" evidence="1">
    <location>
        <begin position="41"/>
        <end position="105"/>
    </location>
</feature>
<protein>
    <recommendedName>
        <fullName evidence="2">DUF8175 domain-containing protein</fullName>
    </recommendedName>
</protein>
<feature type="domain" description="DUF8175" evidence="2">
    <location>
        <begin position="74"/>
        <end position="261"/>
    </location>
</feature>